<evidence type="ECO:0000313" key="2">
    <source>
        <dbReference type="EMBL" id="PRH76139.1"/>
    </source>
</evidence>
<proteinExistence type="predicted"/>
<name>A0A2S9PP04_9ACTN</name>
<organism evidence="2 3">
    <name type="scientific">Streptomyces solincola</name>
    <dbReference type="NCBI Taxonomy" id="2100817"/>
    <lineage>
        <taxon>Bacteria</taxon>
        <taxon>Bacillati</taxon>
        <taxon>Actinomycetota</taxon>
        <taxon>Actinomycetes</taxon>
        <taxon>Kitasatosporales</taxon>
        <taxon>Streptomycetaceae</taxon>
        <taxon>Streptomyces</taxon>
    </lineage>
</organism>
<evidence type="ECO:0000256" key="1">
    <source>
        <dbReference type="SAM" id="MobiDB-lite"/>
    </source>
</evidence>
<feature type="region of interest" description="Disordered" evidence="1">
    <location>
        <begin position="17"/>
        <end position="113"/>
    </location>
</feature>
<dbReference type="Proteomes" id="UP000239322">
    <property type="component" value="Unassembled WGS sequence"/>
</dbReference>
<gene>
    <name evidence="2" type="ORF">C6N75_27220</name>
</gene>
<keyword evidence="3" id="KW-1185">Reference proteome</keyword>
<dbReference type="AlphaFoldDB" id="A0A2S9PP04"/>
<evidence type="ECO:0000313" key="3">
    <source>
        <dbReference type="Proteomes" id="UP000239322"/>
    </source>
</evidence>
<reference evidence="2 3" key="1">
    <citation type="submission" date="2018-03" db="EMBL/GenBank/DDBJ databases">
        <title>Novel Streptomyces sp. from soil.</title>
        <authorList>
            <person name="Tan G.Y.A."/>
            <person name="Lee Z.Y."/>
        </authorList>
    </citation>
    <scope>NUCLEOTIDE SEQUENCE [LARGE SCALE GENOMIC DNA]</scope>
    <source>
        <strain evidence="2 3">ST5x</strain>
    </source>
</reference>
<comment type="caution">
    <text evidence="2">The sequence shown here is derived from an EMBL/GenBank/DDBJ whole genome shotgun (WGS) entry which is preliminary data.</text>
</comment>
<dbReference type="OrthoDB" id="4239468at2"/>
<protein>
    <submittedName>
        <fullName evidence="2">Uncharacterized protein</fullName>
    </submittedName>
</protein>
<feature type="compositionally biased region" description="Polar residues" evidence="1">
    <location>
        <begin position="90"/>
        <end position="99"/>
    </location>
</feature>
<dbReference type="EMBL" id="PVLV01000564">
    <property type="protein sequence ID" value="PRH76139.1"/>
    <property type="molecule type" value="Genomic_DNA"/>
</dbReference>
<accession>A0A2S9PP04</accession>
<dbReference type="RefSeq" id="WP_105871536.1">
    <property type="nucleotide sequence ID" value="NZ_PVLV01000564.1"/>
</dbReference>
<sequence>MTASAQLLLSALSEQALSKQVPDQSARRVVAHTSHSGPDSHRPAGARATAVTMPEAVTAPEAGPHAPMVPLTSEPPLADAAPLTSEPAYTESTPLTSEPTAYAAAGGPESPGA</sequence>